<protein>
    <submittedName>
        <fullName evidence="5">Partitioning defective 3-like</fullName>
    </submittedName>
</protein>
<accession>A0A194QKU9</accession>
<dbReference type="GO" id="GO:0000226">
    <property type="term" value="P:microtubule cytoskeleton organization"/>
    <property type="evidence" value="ECO:0007669"/>
    <property type="project" value="TreeGrafter"/>
</dbReference>
<sequence length="97" mass="11078">MKVTVCFGSVRVLVPCGAGDLLVRDLVREATHRYKKATGQNMIFLLWNARLKPSKNHFRGNVSILNRQHALAVLGRCGQTRFTLELLEFQNKMSYFP</sequence>
<dbReference type="EMBL" id="KQ461198">
    <property type="protein sequence ID" value="KPJ06157.1"/>
    <property type="molecule type" value="Genomic_DNA"/>
</dbReference>
<dbReference type="GO" id="GO:0005938">
    <property type="term" value="C:cell cortex"/>
    <property type="evidence" value="ECO:0007669"/>
    <property type="project" value="TreeGrafter"/>
</dbReference>
<keyword evidence="1" id="KW-0132">Cell division</keyword>
<organism evidence="5 6">
    <name type="scientific">Papilio machaon</name>
    <name type="common">Old World swallowtail butterfly</name>
    <dbReference type="NCBI Taxonomy" id="76193"/>
    <lineage>
        <taxon>Eukaryota</taxon>
        <taxon>Metazoa</taxon>
        <taxon>Ecdysozoa</taxon>
        <taxon>Arthropoda</taxon>
        <taxon>Hexapoda</taxon>
        <taxon>Insecta</taxon>
        <taxon>Pterygota</taxon>
        <taxon>Neoptera</taxon>
        <taxon>Endopterygota</taxon>
        <taxon>Lepidoptera</taxon>
        <taxon>Glossata</taxon>
        <taxon>Ditrysia</taxon>
        <taxon>Papilionoidea</taxon>
        <taxon>Papilionidae</taxon>
        <taxon>Papilioninae</taxon>
        <taxon>Papilio</taxon>
    </lineage>
</organism>
<evidence type="ECO:0000313" key="6">
    <source>
        <dbReference type="Proteomes" id="UP000053240"/>
    </source>
</evidence>
<evidence type="ECO:0000256" key="2">
    <source>
        <dbReference type="ARBA" id="ARBA00022737"/>
    </source>
</evidence>
<dbReference type="GO" id="GO:0051660">
    <property type="term" value="P:establishment of centrosome localization"/>
    <property type="evidence" value="ECO:0007669"/>
    <property type="project" value="TreeGrafter"/>
</dbReference>
<dbReference type="GO" id="GO:0043296">
    <property type="term" value="C:apical junction complex"/>
    <property type="evidence" value="ECO:0007669"/>
    <property type="project" value="TreeGrafter"/>
</dbReference>
<dbReference type="PANTHER" id="PTHR16484">
    <property type="entry name" value="PARTITIONING DEFECTIVE 3 RELATED"/>
    <property type="match status" value="1"/>
</dbReference>
<dbReference type="GO" id="GO:0005912">
    <property type="term" value="C:adherens junction"/>
    <property type="evidence" value="ECO:0007669"/>
    <property type="project" value="TreeGrafter"/>
</dbReference>
<gene>
    <name evidence="5" type="ORF">RR48_14599</name>
</gene>
<dbReference type="Gene3D" id="3.10.20.90">
    <property type="entry name" value="Phosphatidylinositol 3-kinase Catalytic Subunit, Chain A, domain 1"/>
    <property type="match status" value="1"/>
</dbReference>
<feature type="domain" description="Par3/HAL N-terminal" evidence="4">
    <location>
        <begin position="1"/>
        <end position="42"/>
    </location>
</feature>
<evidence type="ECO:0000259" key="4">
    <source>
        <dbReference type="Pfam" id="PF12053"/>
    </source>
</evidence>
<dbReference type="Proteomes" id="UP000053240">
    <property type="component" value="Unassembled WGS sequence"/>
</dbReference>
<dbReference type="GO" id="GO:0045197">
    <property type="term" value="P:establishment or maintenance of epithelial cell apical/basal polarity"/>
    <property type="evidence" value="ECO:0007669"/>
    <property type="project" value="TreeGrafter"/>
</dbReference>
<evidence type="ECO:0000256" key="1">
    <source>
        <dbReference type="ARBA" id="ARBA00022618"/>
    </source>
</evidence>
<dbReference type="GO" id="GO:0016324">
    <property type="term" value="C:apical plasma membrane"/>
    <property type="evidence" value="ECO:0007669"/>
    <property type="project" value="TreeGrafter"/>
</dbReference>
<dbReference type="InterPro" id="IPR052213">
    <property type="entry name" value="PAR3"/>
</dbReference>
<dbReference type="AlphaFoldDB" id="A0A194QKU9"/>
<dbReference type="STRING" id="76193.A0A194QKU9"/>
<dbReference type="GO" id="GO:0007155">
    <property type="term" value="P:cell adhesion"/>
    <property type="evidence" value="ECO:0007669"/>
    <property type="project" value="TreeGrafter"/>
</dbReference>
<dbReference type="InterPro" id="IPR021922">
    <property type="entry name" value="Par3/HAL_N"/>
</dbReference>
<evidence type="ECO:0000256" key="3">
    <source>
        <dbReference type="ARBA" id="ARBA00023306"/>
    </source>
</evidence>
<proteinExistence type="predicted"/>
<evidence type="ECO:0000313" key="5">
    <source>
        <dbReference type="EMBL" id="KPJ06157.1"/>
    </source>
</evidence>
<dbReference type="GO" id="GO:0030010">
    <property type="term" value="P:establishment of cell polarity"/>
    <property type="evidence" value="ECO:0007669"/>
    <property type="project" value="TreeGrafter"/>
</dbReference>
<dbReference type="GO" id="GO:0008104">
    <property type="term" value="P:intracellular protein localization"/>
    <property type="evidence" value="ECO:0007669"/>
    <property type="project" value="TreeGrafter"/>
</dbReference>
<reference evidence="5 6" key="1">
    <citation type="journal article" date="2015" name="Nat. Commun.">
        <title>Outbred genome sequencing and CRISPR/Cas9 gene editing in butterflies.</title>
        <authorList>
            <person name="Li X."/>
            <person name="Fan D."/>
            <person name="Zhang W."/>
            <person name="Liu G."/>
            <person name="Zhang L."/>
            <person name="Zhao L."/>
            <person name="Fang X."/>
            <person name="Chen L."/>
            <person name="Dong Y."/>
            <person name="Chen Y."/>
            <person name="Ding Y."/>
            <person name="Zhao R."/>
            <person name="Feng M."/>
            <person name="Zhu Y."/>
            <person name="Feng Y."/>
            <person name="Jiang X."/>
            <person name="Zhu D."/>
            <person name="Xiang H."/>
            <person name="Feng X."/>
            <person name="Li S."/>
            <person name="Wang J."/>
            <person name="Zhang G."/>
            <person name="Kronforst M.R."/>
            <person name="Wang W."/>
        </authorList>
    </citation>
    <scope>NUCLEOTIDE SEQUENCE [LARGE SCALE GENOMIC DNA]</scope>
    <source>
        <strain evidence="5">Ya'a_city_454_Pm</strain>
        <tissue evidence="5">Whole body</tissue>
    </source>
</reference>
<name>A0A194QKU9_PAPMA</name>
<keyword evidence="3" id="KW-0131">Cell cycle</keyword>
<keyword evidence="2" id="KW-0677">Repeat</keyword>
<dbReference type="PANTHER" id="PTHR16484:SF17">
    <property type="entry name" value="BAZOOKA, ISOFORM B"/>
    <property type="match status" value="1"/>
</dbReference>
<dbReference type="GO" id="GO:0051301">
    <property type="term" value="P:cell division"/>
    <property type="evidence" value="ECO:0007669"/>
    <property type="project" value="UniProtKB-KW"/>
</dbReference>
<keyword evidence="6" id="KW-1185">Reference proteome</keyword>
<dbReference type="Pfam" id="PF12053">
    <property type="entry name" value="Par3_HAL_N_term"/>
    <property type="match status" value="1"/>
</dbReference>
<dbReference type="GO" id="GO:0035091">
    <property type="term" value="F:phosphatidylinositol binding"/>
    <property type="evidence" value="ECO:0007669"/>
    <property type="project" value="TreeGrafter"/>
</dbReference>
<dbReference type="InParanoid" id="A0A194QKU9"/>